<organism evidence="2 3">
    <name type="scientific">Lamprobacter modestohalophilus</name>
    <dbReference type="NCBI Taxonomy" id="1064514"/>
    <lineage>
        <taxon>Bacteria</taxon>
        <taxon>Pseudomonadati</taxon>
        <taxon>Pseudomonadota</taxon>
        <taxon>Gammaproteobacteria</taxon>
        <taxon>Chromatiales</taxon>
        <taxon>Chromatiaceae</taxon>
        <taxon>Lamprobacter</taxon>
    </lineage>
</organism>
<evidence type="ECO:0000256" key="1">
    <source>
        <dbReference type="SAM" id="MobiDB-lite"/>
    </source>
</evidence>
<evidence type="ECO:0000313" key="3">
    <source>
        <dbReference type="Proteomes" id="UP001138768"/>
    </source>
</evidence>
<comment type="caution">
    <text evidence="2">The sequence shown here is derived from an EMBL/GenBank/DDBJ whole genome shotgun (WGS) entry which is preliminary data.</text>
</comment>
<protein>
    <submittedName>
        <fullName evidence="2">Uncharacterized protein</fullName>
    </submittedName>
</protein>
<reference evidence="2 3" key="1">
    <citation type="journal article" date="2020" name="Microorganisms">
        <title>Osmotic Adaptation and Compatible Solute Biosynthesis of Phototrophic Bacteria as Revealed from Genome Analyses.</title>
        <authorList>
            <person name="Imhoff J.F."/>
            <person name="Rahn T."/>
            <person name="Kunzel S."/>
            <person name="Keller A."/>
            <person name="Neulinger S.C."/>
        </authorList>
    </citation>
    <scope>NUCLEOTIDE SEQUENCE [LARGE SCALE GENOMIC DNA]</scope>
    <source>
        <strain evidence="2 3">DSM 25653</strain>
    </source>
</reference>
<accession>A0A9X0WCQ1</accession>
<dbReference type="EMBL" id="NRRY01000055">
    <property type="protein sequence ID" value="MBK1621007.1"/>
    <property type="molecule type" value="Genomic_DNA"/>
</dbReference>
<evidence type="ECO:0000313" key="2">
    <source>
        <dbReference type="EMBL" id="MBK1621007.1"/>
    </source>
</evidence>
<feature type="region of interest" description="Disordered" evidence="1">
    <location>
        <begin position="48"/>
        <end position="68"/>
    </location>
</feature>
<proteinExistence type="predicted"/>
<feature type="region of interest" description="Disordered" evidence="1">
    <location>
        <begin position="93"/>
        <end position="113"/>
    </location>
</feature>
<feature type="compositionally biased region" description="Low complexity" evidence="1">
    <location>
        <begin position="100"/>
        <end position="113"/>
    </location>
</feature>
<dbReference type="Proteomes" id="UP001138768">
    <property type="component" value="Unassembled WGS sequence"/>
</dbReference>
<gene>
    <name evidence="2" type="ORF">CKO42_21795</name>
</gene>
<name>A0A9X0WCQ1_9GAMM</name>
<dbReference type="AlphaFoldDB" id="A0A9X0WCQ1"/>
<keyword evidence="3" id="KW-1185">Reference proteome</keyword>
<sequence>MGRSSSTAVHPPGPLRAWITFFKHWQEEFTMTTVAHEPVQQAMNRIRQLPWPRSRLPGRDDERRRAFQPPYVRHSSTAARWASLAPFRVIPERSKPHPAARPSAPTSSPCSSTTGLACLFA</sequence>